<comment type="catalytic activity">
    <reaction evidence="10">
        <text>adenosine + ATP = AMP + ADP + H(+)</text>
        <dbReference type="Rhea" id="RHEA:20824"/>
        <dbReference type="ChEBI" id="CHEBI:15378"/>
        <dbReference type="ChEBI" id="CHEBI:16335"/>
        <dbReference type="ChEBI" id="CHEBI:30616"/>
        <dbReference type="ChEBI" id="CHEBI:456215"/>
        <dbReference type="ChEBI" id="CHEBI:456216"/>
        <dbReference type="EC" id="2.7.1.20"/>
    </reaction>
</comment>
<dbReference type="Pfam" id="PF00294">
    <property type="entry name" value="PfkB"/>
    <property type="match status" value="1"/>
</dbReference>
<sequence length="346" mass="37432">MVLQDGLIIGMGNPLLDMLVMADEALLNKYGLDANNACLAEEKHKPLYEELVQNYLVEYIAGGAVQNSIRVAQWLLQKPGTCVFFGSVGKDKFSDILKSKAEEDGVVARYQYNNDTPTGTCAVLVTGTGNNTHRSLCANLAAANCFTPDHLETPENKLSIDKAQYFYVSGFFLTVSPDSMLVLAKHALENNKTFIMNLSAPFICQFFLEPLKSGLPYVDILFGNESEALAFSEANDLGTKDIKEIALKIAALPKLGPKSRIAVITQGHDPVLVAQDGNVKEYPVPPLTADKIVDTNGAGDAFVGGFLSQLVQGKPIETCIKCGNWAASHIIQRSGCSFTGEPTFTE</sequence>
<comment type="cofactor">
    <cofactor evidence="10">
        <name>Mg(2+)</name>
        <dbReference type="ChEBI" id="CHEBI:18420"/>
    </cofactor>
    <text evidence="10">Binds 3 Mg(2+) ions per subunit.</text>
</comment>
<keyword evidence="10" id="KW-0539">Nucleus</keyword>
<dbReference type="SUPFAM" id="SSF53613">
    <property type="entry name" value="Ribokinase-like"/>
    <property type="match status" value="1"/>
</dbReference>
<evidence type="ECO:0000256" key="4">
    <source>
        <dbReference type="ARBA" id="ARBA00022679"/>
    </source>
</evidence>
<comment type="function">
    <text evidence="10">ATP dependent phosphorylation of adenosine and other related nucleoside analogs to monophosphate derivatives.</text>
</comment>
<dbReference type="GO" id="GO:0004001">
    <property type="term" value="F:adenosine kinase activity"/>
    <property type="evidence" value="ECO:0007669"/>
    <property type="project" value="UniProtKB-UniRule"/>
</dbReference>
<comment type="pathway">
    <text evidence="1 10">Purine metabolism; AMP biosynthesis via salvage pathway; AMP from adenosine: step 1/1.</text>
</comment>
<dbReference type="GO" id="GO:0005524">
    <property type="term" value="F:ATP binding"/>
    <property type="evidence" value="ECO:0007669"/>
    <property type="project" value="UniProtKB-UniRule"/>
</dbReference>
<accession>A0A8S1E2S8</accession>
<dbReference type="PANTHER" id="PTHR45769">
    <property type="entry name" value="ADENOSINE KINASE"/>
    <property type="match status" value="1"/>
</dbReference>
<evidence type="ECO:0000313" key="12">
    <source>
        <dbReference type="EMBL" id="CAB3387752.1"/>
    </source>
</evidence>
<dbReference type="FunFam" id="3.40.1190.20:FF:000006">
    <property type="entry name" value="Adenosine kinase 2"/>
    <property type="match status" value="1"/>
</dbReference>
<evidence type="ECO:0000256" key="2">
    <source>
        <dbReference type="ARBA" id="ARBA00010688"/>
    </source>
</evidence>
<evidence type="ECO:0000256" key="1">
    <source>
        <dbReference type="ARBA" id="ARBA00004801"/>
    </source>
</evidence>
<dbReference type="InterPro" id="IPR002173">
    <property type="entry name" value="Carboh/pur_kinase_PfkB_CS"/>
</dbReference>
<dbReference type="Proteomes" id="UP000494165">
    <property type="component" value="Unassembled WGS sequence"/>
</dbReference>
<evidence type="ECO:0000313" key="13">
    <source>
        <dbReference type="Proteomes" id="UP000494165"/>
    </source>
</evidence>
<keyword evidence="10" id="KW-0460">Magnesium</keyword>
<comment type="subcellular location">
    <subcellularLocation>
        <location evidence="10">Nucleus</location>
    </subcellularLocation>
</comment>
<dbReference type="InterPro" id="IPR001805">
    <property type="entry name" value="Adenokinase"/>
</dbReference>
<dbReference type="GO" id="GO:0044209">
    <property type="term" value="P:AMP salvage"/>
    <property type="evidence" value="ECO:0007669"/>
    <property type="project" value="UniProtKB-UniRule"/>
</dbReference>
<dbReference type="InterPro" id="IPR029056">
    <property type="entry name" value="Ribokinase-like"/>
</dbReference>
<evidence type="ECO:0000256" key="6">
    <source>
        <dbReference type="ARBA" id="ARBA00022741"/>
    </source>
</evidence>
<feature type="active site" description="Proton acceptor" evidence="9">
    <location>
        <position position="300"/>
    </location>
</feature>
<dbReference type="GO" id="GO:0005829">
    <property type="term" value="C:cytosol"/>
    <property type="evidence" value="ECO:0007669"/>
    <property type="project" value="TreeGrafter"/>
</dbReference>
<dbReference type="PANTHER" id="PTHR45769:SF3">
    <property type="entry name" value="ADENOSINE KINASE"/>
    <property type="match status" value="1"/>
</dbReference>
<dbReference type="InterPro" id="IPR011611">
    <property type="entry name" value="PfkB_dom"/>
</dbReference>
<comment type="caution">
    <text evidence="12">The sequence shown here is derived from an EMBL/GenBank/DDBJ whole genome shotgun (WGS) entry which is preliminary data.</text>
</comment>
<dbReference type="Gene3D" id="3.30.1110.10">
    <property type="match status" value="1"/>
</dbReference>
<reference evidence="12 13" key="1">
    <citation type="submission" date="2020-04" db="EMBL/GenBank/DDBJ databases">
        <authorList>
            <person name="Alioto T."/>
            <person name="Alioto T."/>
            <person name="Gomez Garrido J."/>
        </authorList>
    </citation>
    <scope>NUCLEOTIDE SEQUENCE [LARGE SCALE GENOMIC DNA]</scope>
</reference>
<keyword evidence="6 10" id="KW-0547">Nucleotide-binding</keyword>
<dbReference type="GO" id="GO:0006144">
    <property type="term" value="P:purine nucleobase metabolic process"/>
    <property type="evidence" value="ECO:0007669"/>
    <property type="project" value="TreeGrafter"/>
</dbReference>
<dbReference type="CDD" id="cd01168">
    <property type="entry name" value="adenosine_kinase"/>
    <property type="match status" value="1"/>
</dbReference>
<organism evidence="12 13">
    <name type="scientific">Cloeon dipterum</name>
    <dbReference type="NCBI Taxonomy" id="197152"/>
    <lineage>
        <taxon>Eukaryota</taxon>
        <taxon>Metazoa</taxon>
        <taxon>Ecdysozoa</taxon>
        <taxon>Arthropoda</taxon>
        <taxon>Hexapoda</taxon>
        <taxon>Insecta</taxon>
        <taxon>Pterygota</taxon>
        <taxon>Palaeoptera</taxon>
        <taxon>Ephemeroptera</taxon>
        <taxon>Pisciforma</taxon>
        <taxon>Baetidae</taxon>
        <taxon>Cloeon</taxon>
    </lineage>
</organism>
<keyword evidence="4 10" id="KW-0808">Transferase</keyword>
<keyword evidence="8 10" id="KW-0067">ATP-binding</keyword>
<comment type="similarity">
    <text evidence="2 10">Belongs to the carbohydrate kinase PfkB family.</text>
</comment>
<dbReference type="GO" id="GO:0006166">
    <property type="term" value="P:purine ribonucleoside salvage"/>
    <property type="evidence" value="ECO:0007669"/>
    <property type="project" value="UniProtKB-KW"/>
</dbReference>
<proteinExistence type="inferred from homology"/>
<dbReference type="PROSITE" id="PS00584">
    <property type="entry name" value="PFKB_KINASES_2"/>
    <property type="match status" value="1"/>
</dbReference>
<evidence type="ECO:0000256" key="8">
    <source>
        <dbReference type="ARBA" id="ARBA00022840"/>
    </source>
</evidence>
<evidence type="ECO:0000256" key="9">
    <source>
        <dbReference type="PIRSR" id="PIRSR601805-1"/>
    </source>
</evidence>
<dbReference type="EMBL" id="CADEPI010000619">
    <property type="protein sequence ID" value="CAB3387752.1"/>
    <property type="molecule type" value="Genomic_DNA"/>
</dbReference>
<evidence type="ECO:0000256" key="7">
    <source>
        <dbReference type="ARBA" id="ARBA00022777"/>
    </source>
</evidence>
<dbReference type="AlphaFoldDB" id="A0A8S1E2S8"/>
<evidence type="ECO:0000256" key="10">
    <source>
        <dbReference type="RuleBase" id="RU368116"/>
    </source>
</evidence>
<keyword evidence="5 10" id="KW-0660">Purine salvage</keyword>
<evidence type="ECO:0000256" key="5">
    <source>
        <dbReference type="ARBA" id="ARBA00022726"/>
    </source>
</evidence>
<dbReference type="GO" id="GO:0005634">
    <property type="term" value="C:nucleus"/>
    <property type="evidence" value="ECO:0007669"/>
    <property type="project" value="UniProtKB-SubCell"/>
</dbReference>
<evidence type="ECO:0000259" key="11">
    <source>
        <dbReference type="Pfam" id="PF00294"/>
    </source>
</evidence>
<dbReference type="OrthoDB" id="432447at2759"/>
<keyword evidence="7 10" id="KW-0418">Kinase</keyword>
<evidence type="ECO:0000256" key="3">
    <source>
        <dbReference type="ARBA" id="ARBA00012119"/>
    </source>
</evidence>
<protein>
    <recommendedName>
        <fullName evidence="3 10">Adenosine kinase</fullName>
        <shortName evidence="10">AK</shortName>
        <ecNumber evidence="3 10">2.7.1.20</ecNumber>
    </recommendedName>
    <alternativeName>
        <fullName evidence="10">Adenosine 5'-phosphotransferase</fullName>
    </alternativeName>
</protein>
<comment type="subunit">
    <text evidence="10">Monomer.</text>
</comment>
<gene>
    <name evidence="12" type="ORF">CLODIP_2_CD00677</name>
</gene>
<dbReference type="PRINTS" id="PR00989">
    <property type="entry name" value="ADENOKINASE"/>
</dbReference>
<keyword evidence="13" id="KW-1185">Reference proteome</keyword>
<dbReference type="Gene3D" id="3.40.1190.20">
    <property type="match status" value="1"/>
</dbReference>
<name>A0A8S1E2S8_9INSE</name>
<feature type="domain" description="Carbohydrate kinase PfkB" evidence="11">
    <location>
        <begin position="29"/>
        <end position="339"/>
    </location>
</feature>
<dbReference type="EC" id="2.7.1.20" evidence="3 10"/>